<keyword evidence="3" id="KW-0479">Metal-binding</keyword>
<comment type="pathway">
    <text evidence="1">Cofactor biosynthesis; ubiquinone biosynthesis.</text>
</comment>
<accession>A0A2K8MBG4</accession>
<proteinExistence type="predicted"/>
<dbReference type="InterPro" id="IPR009078">
    <property type="entry name" value="Ferritin-like_SF"/>
</dbReference>
<keyword evidence="2" id="KW-0831">Ubiquinone biosynthesis</keyword>
<evidence type="ECO:0000256" key="3">
    <source>
        <dbReference type="ARBA" id="ARBA00022723"/>
    </source>
</evidence>
<dbReference type="Pfam" id="PF03232">
    <property type="entry name" value="COQ7"/>
    <property type="match status" value="1"/>
</dbReference>
<dbReference type="InterPro" id="IPR011566">
    <property type="entry name" value="Ubq_synth_Coq7"/>
</dbReference>
<organism evidence="9 10">
    <name type="scientific">Sphingomonas psychrotolerans</name>
    <dbReference type="NCBI Taxonomy" id="1327635"/>
    <lineage>
        <taxon>Bacteria</taxon>
        <taxon>Pseudomonadati</taxon>
        <taxon>Pseudomonadota</taxon>
        <taxon>Alphaproteobacteria</taxon>
        <taxon>Sphingomonadales</taxon>
        <taxon>Sphingomonadaceae</taxon>
        <taxon>Sphingomonas</taxon>
    </lineage>
</organism>
<feature type="transmembrane region" description="Helical" evidence="8">
    <location>
        <begin position="78"/>
        <end position="97"/>
    </location>
</feature>
<gene>
    <name evidence="9" type="ORF">CVN68_03885</name>
</gene>
<dbReference type="KEGG" id="sphc:CVN68_03885"/>
<dbReference type="PANTHER" id="PTHR11237:SF4">
    <property type="entry name" value="5-DEMETHOXYUBIQUINONE HYDROXYLASE, MITOCHONDRIAL"/>
    <property type="match status" value="1"/>
</dbReference>
<dbReference type="PANTHER" id="PTHR11237">
    <property type="entry name" value="COENZYME Q10 BIOSYNTHESIS PROTEIN 7"/>
    <property type="match status" value="1"/>
</dbReference>
<evidence type="ECO:0000313" key="9">
    <source>
        <dbReference type="EMBL" id="ATY31225.1"/>
    </source>
</evidence>
<dbReference type="EMBL" id="CP024923">
    <property type="protein sequence ID" value="ATY31225.1"/>
    <property type="molecule type" value="Genomic_DNA"/>
</dbReference>
<name>A0A2K8MBG4_9SPHN</name>
<evidence type="ECO:0000256" key="1">
    <source>
        <dbReference type="ARBA" id="ARBA00004749"/>
    </source>
</evidence>
<dbReference type="GO" id="GO:0046872">
    <property type="term" value="F:metal ion binding"/>
    <property type="evidence" value="ECO:0007669"/>
    <property type="project" value="UniProtKB-KW"/>
</dbReference>
<evidence type="ECO:0000256" key="5">
    <source>
        <dbReference type="ARBA" id="ARBA00023004"/>
    </source>
</evidence>
<sequence>MALLARLKEGETLGDRVMKVDHAGEHGAICVYRAQRWFARWRAPEMVAELDTFLAHERGHRAQFGAELQHRNRRRCRSYFLCAIGGFVLGTVTGLAGRQAIAATTVAIEQVVLRHMNEQVRALDGIDQQAVATLRRIIGEEQEHHDLSVARLTPGGVWPRLITPLVSFSTEAVIWLGMRL</sequence>
<evidence type="ECO:0000313" key="10">
    <source>
        <dbReference type="Proteomes" id="UP000229081"/>
    </source>
</evidence>
<evidence type="ECO:0000256" key="2">
    <source>
        <dbReference type="ARBA" id="ARBA00022688"/>
    </source>
</evidence>
<keyword evidence="4" id="KW-0560">Oxidoreductase</keyword>
<evidence type="ECO:0000256" key="7">
    <source>
        <dbReference type="ARBA" id="ARBA00023136"/>
    </source>
</evidence>
<dbReference type="Proteomes" id="UP000229081">
    <property type="component" value="Chromosome"/>
</dbReference>
<evidence type="ECO:0000256" key="6">
    <source>
        <dbReference type="ARBA" id="ARBA00023033"/>
    </source>
</evidence>
<keyword evidence="5" id="KW-0408">Iron</keyword>
<keyword evidence="8" id="KW-1133">Transmembrane helix</keyword>
<dbReference type="GO" id="GO:0008682">
    <property type="term" value="F:3-demethoxyubiquinol 3-hydroxylase activity"/>
    <property type="evidence" value="ECO:0007669"/>
    <property type="project" value="TreeGrafter"/>
</dbReference>
<dbReference type="SUPFAM" id="SSF47240">
    <property type="entry name" value="Ferritin-like"/>
    <property type="match status" value="1"/>
</dbReference>
<dbReference type="GO" id="GO:0006744">
    <property type="term" value="P:ubiquinone biosynthetic process"/>
    <property type="evidence" value="ECO:0007669"/>
    <property type="project" value="UniProtKB-KW"/>
</dbReference>
<dbReference type="RefSeq" id="WP_100281036.1">
    <property type="nucleotide sequence ID" value="NZ_CP024923.1"/>
</dbReference>
<keyword evidence="10" id="KW-1185">Reference proteome</keyword>
<reference evidence="9 10" key="1">
    <citation type="submission" date="2017-11" db="EMBL/GenBank/DDBJ databases">
        <title>Complete genome sequence of Sphingomonas sp. Strain Cra20, a psychrotolerant potential plant growth promoting rhizobacteria.</title>
        <authorList>
            <person name="Luo Y."/>
        </authorList>
    </citation>
    <scope>NUCLEOTIDE SEQUENCE [LARGE SCALE GENOMIC DNA]</scope>
    <source>
        <strain evidence="9 10">Cra20</strain>
    </source>
</reference>
<evidence type="ECO:0000256" key="4">
    <source>
        <dbReference type="ARBA" id="ARBA00023002"/>
    </source>
</evidence>
<keyword evidence="7 8" id="KW-0472">Membrane</keyword>
<evidence type="ECO:0000256" key="8">
    <source>
        <dbReference type="SAM" id="Phobius"/>
    </source>
</evidence>
<dbReference type="AlphaFoldDB" id="A0A2K8MBG4"/>
<dbReference type="OrthoDB" id="7559360at2"/>
<keyword evidence="6" id="KW-0503">Monooxygenase</keyword>
<keyword evidence="9" id="KW-0830">Ubiquinone</keyword>
<keyword evidence="8" id="KW-0812">Transmembrane</keyword>
<protein>
    <submittedName>
        <fullName evidence="9">Demethoxyubiquinone hydroxylase family protein</fullName>
    </submittedName>
</protein>